<name>A0ABD3VY03_SINWO</name>
<protein>
    <submittedName>
        <fullName evidence="2">Uncharacterized protein</fullName>
    </submittedName>
</protein>
<evidence type="ECO:0000313" key="2">
    <source>
        <dbReference type="EMBL" id="KAL3865878.1"/>
    </source>
</evidence>
<dbReference type="EMBL" id="JBJQND010000009">
    <property type="protein sequence ID" value="KAL3865878.1"/>
    <property type="molecule type" value="Genomic_DNA"/>
</dbReference>
<dbReference type="AlphaFoldDB" id="A0ABD3VY03"/>
<feature type="chain" id="PRO_5044780264" evidence="1">
    <location>
        <begin position="20"/>
        <end position="71"/>
    </location>
</feature>
<reference evidence="2 3" key="1">
    <citation type="submission" date="2024-11" db="EMBL/GenBank/DDBJ databases">
        <title>Chromosome-level genome assembly of the freshwater bivalve Anodonta woodiana.</title>
        <authorList>
            <person name="Chen X."/>
        </authorList>
    </citation>
    <scope>NUCLEOTIDE SEQUENCE [LARGE SCALE GENOMIC DNA]</scope>
    <source>
        <strain evidence="2">MN2024</strain>
        <tissue evidence="2">Gills</tissue>
    </source>
</reference>
<keyword evidence="1" id="KW-0732">Signal</keyword>
<comment type="caution">
    <text evidence="2">The sequence shown here is derived from an EMBL/GenBank/DDBJ whole genome shotgun (WGS) entry which is preliminary data.</text>
</comment>
<accession>A0ABD3VY03</accession>
<evidence type="ECO:0000313" key="3">
    <source>
        <dbReference type="Proteomes" id="UP001634394"/>
    </source>
</evidence>
<organism evidence="2 3">
    <name type="scientific">Sinanodonta woodiana</name>
    <name type="common">Chinese pond mussel</name>
    <name type="synonym">Anodonta woodiana</name>
    <dbReference type="NCBI Taxonomy" id="1069815"/>
    <lineage>
        <taxon>Eukaryota</taxon>
        <taxon>Metazoa</taxon>
        <taxon>Spiralia</taxon>
        <taxon>Lophotrochozoa</taxon>
        <taxon>Mollusca</taxon>
        <taxon>Bivalvia</taxon>
        <taxon>Autobranchia</taxon>
        <taxon>Heteroconchia</taxon>
        <taxon>Palaeoheterodonta</taxon>
        <taxon>Unionida</taxon>
        <taxon>Unionoidea</taxon>
        <taxon>Unionidae</taxon>
        <taxon>Unioninae</taxon>
        <taxon>Sinanodonta</taxon>
    </lineage>
</organism>
<dbReference type="Proteomes" id="UP001634394">
    <property type="component" value="Unassembled WGS sequence"/>
</dbReference>
<sequence length="71" mass="7841">MKSIVLIVTVMFIASQVLSLPSVPARSLPPHCPHILCQAVYIPPGCLEYTYLRFNGAICRGCDRNKCQSGY</sequence>
<evidence type="ECO:0000256" key="1">
    <source>
        <dbReference type="SAM" id="SignalP"/>
    </source>
</evidence>
<feature type="signal peptide" evidence="1">
    <location>
        <begin position="1"/>
        <end position="19"/>
    </location>
</feature>
<keyword evidence="3" id="KW-1185">Reference proteome</keyword>
<gene>
    <name evidence="2" type="ORF">ACJMK2_043227</name>
</gene>
<proteinExistence type="predicted"/>